<dbReference type="SUPFAM" id="SSF46934">
    <property type="entry name" value="UBA-like"/>
    <property type="match status" value="1"/>
</dbReference>
<feature type="compositionally biased region" description="Basic and acidic residues" evidence="1">
    <location>
        <begin position="295"/>
        <end position="319"/>
    </location>
</feature>
<feature type="region of interest" description="Disordered" evidence="1">
    <location>
        <begin position="78"/>
        <end position="124"/>
    </location>
</feature>
<reference evidence="3" key="1">
    <citation type="submission" date="2023-08" db="EMBL/GenBank/DDBJ databases">
        <title>Black Yeasts Isolated from many extreme environments.</title>
        <authorList>
            <person name="Coleine C."/>
            <person name="Stajich J.E."/>
            <person name="Selbmann L."/>
        </authorList>
    </citation>
    <scope>NUCLEOTIDE SEQUENCE</scope>
    <source>
        <strain evidence="3">CCFEE 5810</strain>
    </source>
</reference>
<dbReference type="SUPFAM" id="SSF48452">
    <property type="entry name" value="TPR-like"/>
    <property type="match status" value="1"/>
</dbReference>
<feature type="compositionally biased region" description="Acidic residues" evidence="1">
    <location>
        <begin position="242"/>
        <end position="251"/>
    </location>
</feature>
<accession>A0AAN7W0D3</accession>
<gene>
    <name evidence="3" type="primary">SWA2</name>
    <name evidence="3" type="ORF">LTR97_009369</name>
</gene>
<dbReference type="InterPro" id="IPR011990">
    <property type="entry name" value="TPR-like_helical_dom_sf"/>
</dbReference>
<feature type="compositionally biased region" description="Polar residues" evidence="1">
    <location>
        <begin position="760"/>
        <end position="771"/>
    </location>
</feature>
<dbReference type="GO" id="GO:0072318">
    <property type="term" value="P:clathrin coat disassembly"/>
    <property type="evidence" value="ECO:0007669"/>
    <property type="project" value="TreeGrafter"/>
</dbReference>
<feature type="compositionally biased region" description="Basic and acidic residues" evidence="1">
    <location>
        <begin position="345"/>
        <end position="360"/>
    </location>
</feature>
<dbReference type="EMBL" id="JAVRQU010000015">
    <property type="protein sequence ID" value="KAK5694779.1"/>
    <property type="molecule type" value="Genomic_DNA"/>
</dbReference>
<evidence type="ECO:0000313" key="4">
    <source>
        <dbReference type="Proteomes" id="UP001310594"/>
    </source>
</evidence>
<dbReference type="Gene3D" id="1.25.40.10">
    <property type="entry name" value="Tetratricopeptide repeat domain"/>
    <property type="match status" value="1"/>
</dbReference>
<dbReference type="FunFam" id="1.25.40.10:FF:000354">
    <property type="entry name" value="UBA domain-containing protein 7"/>
    <property type="match status" value="1"/>
</dbReference>
<dbReference type="Gene3D" id="1.10.287.110">
    <property type="entry name" value="DnaJ domain"/>
    <property type="match status" value="1"/>
</dbReference>
<dbReference type="GO" id="GO:0031982">
    <property type="term" value="C:vesicle"/>
    <property type="evidence" value="ECO:0007669"/>
    <property type="project" value="TreeGrafter"/>
</dbReference>
<dbReference type="GO" id="GO:0072583">
    <property type="term" value="P:clathrin-dependent endocytosis"/>
    <property type="evidence" value="ECO:0007669"/>
    <property type="project" value="TreeGrafter"/>
</dbReference>
<dbReference type="InterPro" id="IPR036869">
    <property type="entry name" value="J_dom_sf"/>
</dbReference>
<feature type="compositionally biased region" description="Polar residues" evidence="1">
    <location>
        <begin position="43"/>
        <end position="59"/>
    </location>
</feature>
<feature type="compositionally biased region" description="Low complexity" evidence="1">
    <location>
        <begin position="24"/>
        <end position="36"/>
    </location>
</feature>
<feature type="compositionally biased region" description="Polar residues" evidence="1">
    <location>
        <begin position="13"/>
        <end position="23"/>
    </location>
</feature>
<dbReference type="PANTHER" id="PTHR23172:SF19">
    <property type="entry name" value="J DOMAIN-CONTAINING PROTEIN"/>
    <property type="match status" value="1"/>
</dbReference>
<dbReference type="SUPFAM" id="SSF46565">
    <property type="entry name" value="Chaperone J-domain"/>
    <property type="match status" value="1"/>
</dbReference>
<evidence type="ECO:0000256" key="1">
    <source>
        <dbReference type="SAM" id="MobiDB-lite"/>
    </source>
</evidence>
<comment type="caution">
    <text evidence="3">The sequence shown here is derived from an EMBL/GenBank/DDBJ whole genome shotgun (WGS) entry which is preliminary data.</text>
</comment>
<protein>
    <submittedName>
        <fullName evidence="3">Auxilin-like clathrin-binding protein required for normal clathrin function</fullName>
    </submittedName>
</protein>
<dbReference type="Gene3D" id="1.10.8.10">
    <property type="entry name" value="DNA helicase RuvA subunit, C-terminal domain"/>
    <property type="match status" value="1"/>
</dbReference>
<feature type="region of interest" description="Disordered" evidence="1">
    <location>
        <begin position="295"/>
        <end position="566"/>
    </location>
</feature>
<dbReference type="Proteomes" id="UP001310594">
    <property type="component" value="Unassembled WGS sequence"/>
</dbReference>
<feature type="region of interest" description="Disordered" evidence="1">
    <location>
        <begin position="1"/>
        <end position="63"/>
    </location>
</feature>
<feature type="compositionally biased region" description="Basic and acidic residues" evidence="1">
    <location>
        <begin position="86"/>
        <end position="99"/>
    </location>
</feature>
<proteinExistence type="predicted"/>
<feature type="compositionally biased region" description="Low complexity" evidence="1">
    <location>
        <begin position="409"/>
        <end position="419"/>
    </location>
</feature>
<dbReference type="InterPro" id="IPR009060">
    <property type="entry name" value="UBA-like_sf"/>
</dbReference>
<feature type="compositionally biased region" description="Polar residues" evidence="1">
    <location>
        <begin position="374"/>
        <end position="386"/>
    </location>
</feature>
<dbReference type="Pfam" id="PF22562">
    <property type="entry name" value="UBA_7"/>
    <property type="match status" value="1"/>
</dbReference>
<dbReference type="PROSITE" id="PS50030">
    <property type="entry name" value="UBA"/>
    <property type="match status" value="1"/>
</dbReference>
<feature type="compositionally biased region" description="Polar residues" evidence="1">
    <location>
        <begin position="169"/>
        <end position="178"/>
    </location>
</feature>
<feature type="region of interest" description="Disordered" evidence="1">
    <location>
        <begin position="145"/>
        <end position="264"/>
    </location>
</feature>
<dbReference type="GO" id="GO:0005737">
    <property type="term" value="C:cytoplasm"/>
    <property type="evidence" value="ECO:0007669"/>
    <property type="project" value="TreeGrafter"/>
</dbReference>
<feature type="region of interest" description="Disordered" evidence="1">
    <location>
        <begin position="727"/>
        <end position="771"/>
    </location>
</feature>
<name>A0AAN7W0D3_9PEZI</name>
<dbReference type="InterPro" id="IPR015940">
    <property type="entry name" value="UBA"/>
</dbReference>
<sequence>MDDLLSEDWQAPAKSTNTAPLNPSSFASSYSSLRASPKLPLSGTVSPQPVSRPSSTLNASAKPADTFGNLLSLKAQKAGSSISIQERQKQLLEEKRRQQEQSTQLWDTLGSGRGTPEIRGPSPVVPQAVEDEEDILAAFNKAAPVDNASHFPPPSSAAASGRNTPAFASGSQAKQMRTNVYDEDDDPFELSSLHKQGNGHAKAPALQLSNDDDDILGDLSRPVSTRPPQIVPSKSRLPLPESSDESDEGEPEVTQSGPLAELVEMGFPVDTARIALAENGGDVRNAVGWLLQQAHEESKQKAKAEAQPRQRSPLHDSRSPPRRQRSQQDSVPTWMRQEGRPTSTPRREDSRSPANGEKDPSQIAQDLGTKLFQGANSLWKASQKQMAKTVADFQQERDPSQPKWMQEGSADSSRASSQRRPQEKQPARVKNPVIDATDEAAMLDMPRESLPQPRVRPATTIPAEDQPARGCSTVDPLPYRRSSQPKATPQLLDKRPATKLSRVEVEDQSAQAYVSPARRKRPTPKPEPQPEPEVDLFGPAPVKTPTPSVTNTRQAQSSPLIRAVPVPARPDAPLRSIPSISPSALATSARHRKAGGEAFKRGDYAAAHESYTAALSPLPATHPVIIVVLSNRSLTALKTGDAKMAVSDADRALEVVGVSQGVGESIDLGAGEGSKNMRDFFGKALMRKAEALEHMERWNDAAAVWRQAINAGVGAAVSLRGRDRCEKAANPAPKPTAPVRNTAPAPRRAPIAKSLGDSMQRPTLTSAQSTHAVKALRAANAAADKADDEKFALTDQVDARLTAWRGGKADNLRALLQSMDTVLWEGAGWKKVGMSDLVVPGKVKIIYMKAIGKVHPDKIPQDATTEQRMAEGVKNRTVVMHGAQGCLVAFYYEQNIWATSTIVDTQVQFSDYQDDKTPGLKTIAYHILTQVIQESEHSPVEDAEAMRKIWFTRNSYDRDAALASGAQALSYREPSYIPYTYRKPQKPLVHPDTLTGSAKKMMQKLCVNAAKEAAQEGTRMVGRMVAEAAKNLRTVGIAISPRSCA</sequence>
<dbReference type="GO" id="GO:0030276">
    <property type="term" value="F:clathrin binding"/>
    <property type="evidence" value="ECO:0007669"/>
    <property type="project" value="TreeGrafter"/>
</dbReference>
<evidence type="ECO:0000259" key="2">
    <source>
        <dbReference type="PROSITE" id="PS50030"/>
    </source>
</evidence>
<dbReference type="AlphaFoldDB" id="A0AAN7W0D3"/>
<dbReference type="PANTHER" id="PTHR23172">
    <property type="entry name" value="AUXILIN/CYCLIN G-ASSOCIATED KINASE-RELATED"/>
    <property type="match status" value="1"/>
</dbReference>
<feature type="domain" description="UBA" evidence="2">
    <location>
        <begin position="252"/>
        <end position="293"/>
    </location>
</feature>
<evidence type="ECO:0000313" key="3">
    <source>
        <dbReference type="EMBL" id="KAK5694779.1"/>
    </source>
</evidence>
<feature type="compositionally biased region" description="Basic and acidic residues" evidence="1">
    <location>
        <begin position="492"/>
        <end position="505"/>
    </location>
</feature>
<organism evidence="3 4">
    <name type="scientific">Elasticomyces elasticus</name>
    <dbReference type="NCBI Taxonomy" id="574655"/>
    <lineage>
        <taxon>Eukaryota</taxon>
        <taxon>Fungi</taxon>
        <taxon>Dikarya</taxon>
        <taxon>Ascomycota</taxon>
        <taxon>Pezizomycotina</taxon>
        <taxon>Dothideomycetes</taxon>
        <taxon>Dothideomycetidae</taxon>
        <taxon>Mycosphaerellales</taxon>
        <taxon>Teratosphaeriaceae</taxon>
        <taxon>Elasticomyces</taxon>
    </lineage>
</organism>
<feature type="compositionally biased region" description="Polar residues" evidence="1">
    <location>
        <begin position="545"/>
        <end position="559"/>
    </location>
</feature>